<evidence type="ECO:0000259" key="2">
    <source>
        <dbReference type="Pfam" id="PF23601"/>
    </source>
</evidence>
<evidence type="ECO:0000313" key="4">
    <source>
        <dbReference type="Proteomes" id="UP001149411"/>
    </source>
</evidence>
<name>A0A9Q4C2W3_9EURY</name>
<dbReference type="AlphaFoldDB" id="A0A9Q4C2W3"/>
<dbReference type="Pfam" id="PF23601">
    <property type="entry name" value="CdpA_C"/>
    <property type="match status" value="1"/>
</dbReference>
<organism evidence="3 4">
    <name type="scientific">Halorutilus salinus</name>
    <dbReference type="NCBI Taxonomy" id="2487751"/>
    <lineage>
        <taxon>Archaea</taxon>
        <taxon>Methanobacteriati</taxon>
        <taxon>Methanobacteriota</taxon>
        <taxon>Stenosarchaea group</taxon>
        <taxon>Halobacteria</taxon>
        <taxon>Halorutilales</taxon>
        <taxon>Halorutilaceae</taxon>
        <taxon>Halorutilus</taxon>
    </lineage>
</organism>
<feature type="compositionally biased region" description="Basic and acidic residues" evidence="1">
    <location>
        <begin position="39"/>
        <end position="62"/>
    </location>
</feature>
<feature type="domain" description="Cell division protein A C-terminal" evidence="2">
    <location>
        <begin position="89"/>
        <end position="131"/>
    </location>
</feature>
<sequence length="137" mass="15535">MTDELEELREKTSRDDRLSETEEEDEDEEPVAYTPVEDVVLRENADQGVKTLREQTERGERVEGDDEPGEVVLSPYDELFDEDAETVDDPYCGNCDHVTFRKHNGEPGPHCSLHDLKTRLESSMVCEEYEPQTGGGG</sequence>
<dbReference type="EMBL" id="RKLV01000002">
    <property type="protein sequence ID" value="MCX2818308.1"/>
    <property type="molecule type" value="Genomic_DNA"/>
</dbReference>
<gene>
    <name evidence="3" type="ORF">EGH25_02940</name>
</gene>
<protein>
    <recommendedName>
        <fullName evidence="2">Cell division protein A C-terminal domain-containing protein</fullName>
    </recommendedName>
</protein>
<dbReference type="InterPro" id="IPR055564">
    <property type="entry name" value="CdpA_C"/>
</dbReference>
<feature type="region of interest" description="Disordered" evidence="1">
    <location>
        <begin position="1"/>
        <end position="71"/>
    </location>
</feature>
<keyword evidence="4" id="KW-1185">Reference proteome</keyword>
<proteinExistence type="predicted"/>
<accession>A0A9Q4C2W3</accession>
<dbReference type="RefSeq" id="WP_266086072.1">
    <property type="nucleotide sequence ID" value="NZ_RKLV01000002.1"/>
</dbReference>
<feature type="compositionally biased region" description="Basic and acidic residues" evidence="1">
    <location>
        <begin position="8"/>
        <end position="20"/>
    </location>
</feature>
<dbReference type="Proteomes" id="UP001149411">
    <property type="component" value="Unassembled WGS sequence"/>
</dbReference>
<feature type="compositionally biased region" description="Acidic residues" evidence="1">
    <location>
        <begin position="21"/>
        <end position="30"/>
    </location>
</feature>
<comment type="caution">
    <text evidence="3">The sequence shown here is derived from an EMBL/GenBank/DDBJ whole genome shotgun (WGS) entry which is preliminary data.</text>
</comment>
<evidence type="ECO:0000256" key="1">
    <source>
        <dbReference type="SAM" id="MobiDB-lite"/>
    </source>
</evidence>
<reference evidence="3" key="1">
    <citation type="submission" date="2022-09" db="EMBL/GenBank/DDBJ databases">
        <title>Haloadaptaus new haloarchaeum isolated from saline soil.</title>
        <authorList>
            <person name="Duran-Viseras A."/>
            <person name="Sanchez-Porro C."/>
            <person name="Ventosa A."/>
        </authorList>
    </citation>
    <scope>NUCLEOTIDE SEQUENCE</scope>
    <source>
        <strain evidence="3">F3-133</strain>
    </source>
</reference>
<evidence type="ECO:0000313" key="3">
    <source>
        <dbReference type="EMBL" id="MCX2818308.1"/>
    </source>
</evidence>